<proteinExistence type="predicted"/>
<organism evidence="1 2">
    <name type="scientific">Candidatus Harrisonbacteria bacterium CG10_big_fil_rev_8_21_14_0_10_42_17</name>
    <dbReference type="NCBI Taxonomy" id="1974584"/>
    <lineage>
        <taxon>Bacteria</taxon>
        <taxon>Candidatus Harrisoniibacteriota</taxon>
    </lineage>
</organism>
<dbReference type="InterPro" id="IPR038735">
    <property type="entry name" value="MSMEG_1276-like_NTP-PPase_dom"/>
</dbReference>
<dbReference type="EMBL" id="PFBA01000030">
    <property type="protein sequence ID" value="PIT92213.1"/>
    <property type="molecule type" value="Genomic_DNA"/>
</dbReference>
<name>A0A2M6WHD6_9BACT</name>
<evidence type="ECO:0008006" key="3">
    <source>
        <dbReference type="Google" id="ProtNLM"/>
    </source>
</evidence>
<dbReference type="AlphaFoldDB" id="A0A2M6WHD6"/>
<evidence type="ECO:0000313" key="2">
    <source>
        <dbReference type="Proteomes" id="UP000228635"/>
    </source>
</evidence>
<sequence length="133" mass="14929">MKKTCNKLIRDNIPEIILVKGGDPVTRIAGDEEYWLKLKEKLHEEIAEFSEAENMEEMAYILEVAEAICEHKNFDRNKLDRLKTEKVSKSGEGLSFGGGVAKYGAGCLLLPRIVIHNGLLMFFSAGFVTCVYC</sequence>
<dbReference type="Proteomes" id="UP000228635">
    <property type="component" value="Unassembled WGS sequence"/>
</dbReference>
<protein>
    <recommendedName>
        <fullName evidence="3">Phosphoribosyl-ATP pyrophosphohydrolase</fullName>
    </recommendedName>
</protein>
<dbReference type="CDD" id="cd11532">
    <property type="entry name" value="NTP-PPase_COG4997"/>
    <property type="match status" value="1"/>
</dbReference>
<accession>A0A2M6WHD6</accession>
<evidence type="ECO:0000313" key="1">
    <source>
        <dbReference type="EMBL" id="PIT92213.1"/>
    </source>
</evidence>
<gene>
    <name evidence="1" type="ORF">COU08_03485</name>
</gene>
<reference evidence="2" key="1">
    <citation type="submission" date="2017-09" db="EMBL/GenBank/DDBJ databases">
        <title>Depth-based differentiation of microbial function through sediment-hosted aquifers and enrichment of novel symbionts in the deep terrestrial subsurface.</title>
        <authorList>
            <person name="Probst A.J."/>
            <person name="Ladd B."/>
            <person name="Jarett J.K."/>
            <person name="Geller-Mcgrath D.E."/>
            <person name="Sieber C.M.K."/>
            <person name="Emerson J.B."/>
            <person name="Anantharaman K."/>
            <person name="Thomas B.C."/>
            <person name="Malmstrom R."/>
            <person name="Stieglmeier M."/>
            <person name="Klingl A."/>
            <person name="Woyke T."/>
            <person name="Ryan C.M."/>
            <person name="Banfield J.F."/>
        </authorList>
    </citation>
    <scope>NUCLEOTIDE SEQUENCE [LARGE SCALE GENOMIC DNA]</scope>
</reference>
<comment type="caution">
    <text evidence="1">The sequence shown here is derived from an EMBL/GenBank/DDBJ whole genome shotgun (WGS) entry which is preliminary data.</text>
</comment>